<comment type="function">
    <text evidence="8">Subunit of the oligosaccharyl transferase (OST) complex that catalyzes the initial transfer of a defined glycan (Glc(3)Man(9)GlcNAc(2) in eukaryotes) from the lipid carrier dolichol-pyrophosphate to an asparagine residue within an Asn-X-Ser/Thr consensus motif in nascent polypeptide chains, the first step in protein N-glycosylation. N-glycosylation occurs cotranslationally and the complex associates with the Sec61 complex at the channel-forming translocon complex that mediates protein translocation across the endoplasmic reticulum (ER). All subunits are required for a maximal enzyme activity.</text>
</comment>
<evidence type="ECO:0000256" key="8">
    <source>
        <dbReference type="RuleBase" id="RU361136"/>
    </source>
</evidence>
<reference evidence="9" key="1">
    <citation type="submission" date="2021-01" db="EMBL/GenBank/DDBJ databases">
        <authorList>
            <person name="Corre E."/>
            <person name="Pelletier E."/>
            <person name="Niang G."/>
            <person name="Scheremetjew M."/>
            <person name="Finn R."/>
            <person name="Kale V."/>
            <person name="Holt S."/>
            <person name="Cochrane G."/>
            <person name="Meng A."/>
            <person name="Brown T."/>
            <person name="Cohen L."/>
        </authorList>
    </citation>
    <scope>NUCLEOTIDE SEQUENCE</scope>
    <source>
        <strain evidence="9">S3</strain>
    </source>
</reference>
<name>A0A7S3MSH9_9SPIT</name>
<dbReference type="EMBL" id="HBIH01005796">
    <property type="protein sequence ID" value="CAE0321825.1"/>
    <property type="molecule type" value="Transcribed_RNA"/>
</dbReference>
<evidence type="ECO:0000256" key="4">
    <source>
        <dbReference type="ARBA" id="ARBA00022692"/>
    </source>
</evidence>
<comment type="pathway">
    <text evidence="2 8">Protein modification; protein glycosylation.</text>
</comment>
<feature type="transmembrane region" description="Helical" evidence="8">
    <location>
        <begin position="71"/>
        <end position="93"/>
    </location>
</feature>
<evidence type="ECO:0000256" key="3">
    <source>
        <dbReference type="ARBA" id="ARBA00009386"/>
    </source>
</evidence>
<dbReference type="GO" id="GO:0006487">
    <property type="term" value="P:protein N-linked glycosylation"/>
    <property type="evidence" value="ECO:0007669"/>
    <property type="project" value="TreeGrafter"/>
</dbReference>
<dbReference type="AlphaFoldDB" id="A0A7S3MSH9"/>
<sequence length="128" mass="14207">MKAVNNYFTTAAKDAQTVLPALKDAYSRLTVQYDETTHPKLRILDGLVIFSLLSFVVQIVYMIVLGTKEPLNALMAGCFCSLGQFALCASLRIQLSDTTFTSYSNKKSIIEFIVASFLLYLSAFCLIN</sequence>
<evidence type="ECO:0000256" key="7">
    <source>
        <dbReference type="ARBA" id="ARBA00023136"/>
    </source>
</evidence>
<evidence type="ECO:0000256" key="2">
    <source>
        <dbReference type="ARBA" id="ARBA00004922"/>
    </source>
</evidence>
<gene>
    <name evidence="9" type="ORF">SINC0208_LOCUS2408</name>
</gene>
<evidence type="ECO:0000256" key="6">
    <source>
        <dbReference type="ARBA" id="ARBA00022989"/>
    </source>
</evidence>
<keyword evidence="7 8" id="KW-0472">Membrane</keyword>
<dbReference type="UniPathway" id="UPA00378"/>
<dbReference type="InterPro" id="IPR003038">
    <property type="entry name" value="DAD/Ost2"/>
</dbReference>
<keyword evidence="6 8" id="KW-1133">Transmembrane helix</keyword>
<feature type="transmembrane region" description="Helical" evidence="8">
    <location>
        <begin position="108"/>
        <end position="127"/>
    </location>
</feature>
<evidence type="ECO:0000256" key="5">
    <source>
        <dbReference type="ARBA" id="ARBA00022824"/>
    </source>
</evidence>
<comment type="subcellular location">
    <subcellularLocation>
        <location evidence="1 8">Endoplasmic reticulum membrane</location>
        <topology evidence="1 8">Multi-pass membrane protein</topology>
    </subcellularLocation>
</comment>
<accession>A0A7S3MSH9</accession>
<feature type="transmembrane region" description="Helical" evidence="8">
    <location>
        <begin position="43"/>
        <end position="64"/>
    </location>
</feature>
<dbReference type="Pfam" id="PF02109">
    <property type="entry name" value="DAD"/>
    <property type="match status" value="1"/>
</dbReference>
<evidence type="ECO:0000313" key="9">
    <source>
        <dbReference type="EMBL" id="CAE0321825.1"/>
    </source>
</evidence>
<comment type="subunit">
    <text evidence="8">Component of the oligosaccharyltransferase (OST) complex.</text>
</comment>
<organism evidence="9">
    <name type="scientific">Strombidium inclinatum</name>
    <dbReference type="NCBI Taxonomy" id="197538"/>
    <lineage>
        <taxon>Eukaryota</taxon>
        <taxon>Sar</taxon>
        <taxon>Alveolata</taxon>
        <taxon>Ciliophora</taxon>
        <taxon>Intramacronucleata</taxon>
        <taxon>Spirotrichea</taxon>
        <taxon>Oligotrichia</taxon>
        <taxon>Strombidiidae</taxon>
        <taxon>Strombidium</taxon>
    </lineage>
</organism>
<keyword evidence="4 8" id="KW-0812">Transmembrane</keyword>
<dbReference type="GO" id="GO:0008250">
    <property type="term" value="C:oligosaccharyltransferase complex"/>
    <property type="evidence" value="ECO:0007669"/>
    <property type="project" value="InterPro"/>
</dbReference>
<keyword evidence="5 8" id="KW-0256">Endoplasmic reticulum</keyword>
<dbReference type="PANTHER" id="PTHR10705:SF0">
    <property type="entry name" value="DOLICHYL-DIPHOSPHOOLIGOSACCHARIDE--PROTEIN GLYCOSYLTRANSFERASE SUBUNIT DAD1"/>
    <property type="match status" value="1"/>
</dbReference>
<comment type="similarity">
    <text evidence="3 8">Belongs to the DAD/OST2 family.</text>
</comment>
<evidence type="ECO:0000256" key="1">
    <source>
        <dbReference type="ARBA" id="ARBA00004477"/>
    </source>
</evidence>
<protein>
    <recommendedName>
        <fullName evidence="8">Dolichyl-diphosphooligosaccharide--protein glycosyltransferase subunit OST2</fullName>
        <shortName evidence="8">Oligosaccharyl transferase subunit OST2</shortName>
    </recommendedName>
</protein>
<dbReference type="PANTHER" id="PTHR10705">
    <property type="entry name" value="DOLICHYL-DIPHOSPHOOLIGOSACCHARIDE--PROTEIN GLYCOSYLTRANSFERASE SUBUNIT DAD1"/>
    <property type="match status" value="1"/>
</dbReference>
<proteinExistence type="inferred from homology"/>